<accession>A0A917ETL9</accession>
<dbReference type="AlphaFoldDB" id="A0A917ETL9"/>
<name>A0A917ETL9_HALAA</name>
<proteinExistence type="predicted"/>
<evidence type="ECO:0000313" key="2">
    <source>
        <dbReference type="EMBL" id="GGF11816.1"/>
    </source>
</evidence>
<keyword evidence="1" id="KW-1133">Transmembrane helix</keyword>
<dbReference type="Pfam" id="PF11877">
    <property type="entry name" value="DUF3397"/>
    <property type="match status" value="1"/>
</dbReference>
<protein>
    <recommendedName>
        <fullName evidence="4">DUF3397 domain-containing protein</fullName>
    </recommendedName>
</protein>
<dbReference type="InterPro" id="IPR024515">
    <property type="entry name" value="DUF3397"/>
</dbReference>
<organism evidence="2 3">
    <name type="scientific">Halobacillus andaensis</name>
    <dbReference type="NCBI Taxonomy" id="1176239"/>
    <lineage>
        <taxon>Bacteria</taxon>
        <taxon>Bacillati</taxon>
        <taxon>Bacillota</taxon>
        <taxon>Bacilli</taxon>
        <taxon>Bacillales</taxon>
        <taxon>Bacillaceae</taxon>
        <taxon>Halobacillus</taxon>
    </lineage>
</organism>
<feature type="transmembrane region" description="Helical" evidence="1">
    <location>
        <begin position="6"/>
        <end position="26"/>
    </location>
</feature>
<reference evidence="2" key="1">
    <citation type="journal article" date="2014" name="Int. J. Syst. Evol. Microbiol.">
        <title>Complete genome sequence of Corynebacterium casei LMG S-19264T (=DSM 44701T), isolated from a smear-ripened cheese.</title>
        <authorList>
            <consortium name="US DOE Joint Genome Institute (JGI-PGF)"/>
            <person name="Walter F."/>
            <person name="Albersmeier A."/>
            <person name="Kalinowski J."/>
            <person name="Ruckert C."/>
        </authorList>
    </citation>
    <scope>NUCLEOTIDE SEQUENCE</scope>
    <source>
        <strain evidence="2">CGMCC 1.12153</strain>
    </source>
</reference>
<dbReference type="Proteomes" id="UP000660110">
    <property type="component" value="Unassembled WGS sequence"/>
</dbReference>
<feature type="transmembrane region" description="Helical" evidence="1">
    <location>
        <begin position="38"/>
        <end position="59"/>
    </location>
</feature>
<feature type="transmembrane region" description="Helical" evidence="1">
    <location>
        <begin position="99"/>
        <end position="121"/>
    </location>
</feature>
<comment type="caution">
    <text evidence="2">The sequence shown here is derived from an EMBL/GenBank/DDBJ whole genome shotgun (WGS) entry which is preliminary data.</text>
</comment>
<evidence type="ECO:0008006" key="4">
    <source>
        <dbReference type="Google" id="ProtNLM"/>
    </source>
</evidence>
<sequence>MSDVLVSVIAFVLTAPFLFLFVLYFCTRKWYRNKKKAVHQTAQLMVPVLVAAVHTLLIVLFGQGFFAWILVFLLCLLGLALIVQYKVSEEIRFFKAFKGFLRLTFLLFMFVYMGLATYGIVDRVFL</sequence>
<evidence type="ECO:0000313" key="3">
    <source>
        <dbReference type="Proteomes" id="UP000660110"/>
    </source>
</evidence>
<keyword evidence="1" id="KW-0812">Transmembrane</keyword>
<reference evidence="2" key="2">
    <citation type="submission" date="2020-09" db="EMBL/GenBank/DDBJ databases">
        <authorList>
            <person name="Sun Q."/>
            <person name="Zhou Y."/>
        </authorList>
    </citation>
    <scope>NUCLEOTIDE SEQUENCE</scope>
    <source>
        <strain evidence="2">CGMCC 1.12153</strain>
    </source>
</reference>
<keyword evidence="3" id="KW-1185">Reference proteome</keyword>
<dbReference type="RefSeq" id="WP_188376173.1">
    <property type="nucleotide sequence ID" value="NZ_BMEL01000001.1"/>
</dbReference>
<dbReference type="EMBL" id="BMEL01000001">
    <property type="protein sequence ID" value="GGF11816.1"/>
    <property type="molecule type" value="Genomic_DNA"/>
</dbReference>
<feature type="transmembrane region" description="Helical" evidence="1">
    <location>
        <begin position="65"/>
        <end position="87"/>
    </location>
</feature>
<evidence type="ECO:0000256" key="1">
    <source>
        <dbReference type="SAM" id="Phobius"/>
    </source>
</evidence>
<keyword evidence="1" id="KW-0472">Membrane</keyword>
<gene>
    <name evidence="2" type="ORF">GCM10010954_08050</name>
</gene>